<dbReference type="Proteomes" id="UP000299102">
    <property type="component" value="Unassembled WGS sequence"/>
</dbReference>
<organism evidence="1 2">
    <name type="scientific">Eumeta variegata</name>
    <name type="common">Bagworm moth</name>
    <name type="synonym">Eumeta japonica</name>
    <dbReference type="NCBI Taxonomy" id="151549"/>
    <lineage>
        <taxon>Eukaryota</taxon>
        <taxon>Metazoa</taxon>
        <taxon>Ecdysozoa</taxon>
        <taxon>Arthropoda</taxon>
        <taxon>Hexapoda</taxon>
        <taxon>Insecta</taxon>
        <taxon>Pterygota</taxon>
        <taxon>Neoptera</taxon>
        <taxon>Endopterygota</taxon>
        <taxon>Lepidoptera</taxon>
        <taxon>Glossata</taxon>
        <taxon>Ditrysia</taxon>
        <taxon>Tineoidea</taxon>
        <taxon>Psychidae</taxon>
        <taxon>Oiketicinae</taxon>
        <taxon>Eumeta</taxon>
    </lineage>
</organism>
<keyword evidence="2" id="KW-1185">Reference proteome</keyword>
<gene>
    <name evidence="1" type="ORF">EVAR_97658_1</name>
</gene>
<protein>
    <submittedName>
        <fullName evidence="1">Uncharacterized protein</fullName>
    </submittedName>
</protein>
<name>A0A4C1X0W6_EUMVA</name>
<sequence length="141" mass="16225">MRNTARLFVCLMYASQARSINSRGYLQNQHLNSLTGPDQQMRIAQTRKQVISQPISVQLARLLSEVERTILSSFGRHSICWWHFLKPMDGSLGYIHLAGSATYVLDVDRSSYYFNRLVDVLRKRVSRFVDERAPAQPVEPP</sequence>
<accession>A0A4C1X0W6</accession>
<evidence type="ECO:0000313" key="2">
    <source>
        <dbReference type="Proteomes" id="UP000299102"/>
    </source>
</evidence>
<evidence type="ECO:0000313" key="1">
    <source>
        <dbReference type="EMBL" id="GBP55945.1"/>
    </source>
</evidence>
<comment type="caution">
    <text evidence="1">The sequence shown here is derived from an EMBL/GenBank/DDBJ whole genome shotgun (WGS) entry which is preliminary data.</text>
</comment>
<dbReference type="EMBL" id="BGZK01000682">
    <property type="protein sequence ID" value="GBP55945.1"/>
    <property type="molecule type" value="Genomic_DNA"/>
</dbReference>
<proteinExistence type="predicted"/>
<reference evidence="1 2" key="1">
    <citation type="journal article" date="2019" name="Commun. Biol.">
        <title>The bagworm genome reveals a unique fibroin gene that provides high tensile strength.</title>
        <authorList>
            <person name="Kono N."/>
            <person name="Nakamura H."/>
            <person name="Ohtoshi R."/>
            <person name="Tomita M."/>
            <person name="Numata K."/>
            <person name="Arakawa K."/>
        </authorList>
    </citation>
    <scope>NUCLEOTIDE SEQUENCE [LARGE SCALE GENOMIC DNA]</scope>
</reference>
<dbReference type="AlphaFoldDB" id="A0A4C1X0W6"/>